<evidence type="ECO:0000313" key="13">
    <source>
        <dbReference type="Proteomes" id="UP000306441"/>
    </source>
</evidence>
<keyword evidence="4" id="KW-0597">Phosphoprotein</keyword>
<evidence type="ECO:0000256" key="9">
    <source>
        <dbReference type="SAM" id="Phobius"/>
    </source>
</evidence>
<evidence type="ECO:0000313" key="12">
    <source>
        <dbReference type="EMBL" id="THF54442.1"/>
    </source>
</evidence>
<evidence type="ECO:0000256" key="1">
    <source>
        <dbReference type="ARBA" id="ARBA00000085"/>
    </source>
</evidence>
<reference evidence="12 13" key="1">
    <citation type="submission" date="2019-04" db="EMBL/GenBank/DDBJ databases">
        <title>Mesorhizobium composti sp. nov., isolated from compost.</title>
        <authorList>
            <person name="Lin S.-Y."/>
            <person name="Hameed A."/>
            <person name="Hsieh Y.-T."/>
            <person name="Young C.-C."/>
        </authorList>
    </citation>
    <scope>NUCLEOTIDE SEQUENCE [LARGE SCALE GENOMIC DNA]</scope>
    <source>
        <strain evidence="12 13">CC-YTH430</strain>
    </source>
</reference>
<evidence type="ECO:0000256" key="2">
    <source>
        <dbReference type="ARBA" id="ARBA00004370"/>
    </source>
</evidence>
<feature type="domain" description="HAMP" evidence="11">
    <location>
        <begin position="202"/>
        <end position="257"/>
    </location>
</feature>
<name>A0ABY2Q0X2_9HYPH</name>
<accession>A0ABY2Q0X2</accession>
<gene>
    <name evidence="12" type="ORF">E6C48_21825</name>
</gene>
<feature type="domain" description="Histidine kinase" evidence="10">
    <location>
        <begin position="271"/>
        <end position="481"/>
    </location>
</feature>
<keyword evidence="9" id="KW-1133">Transmembrane helix</keyword>
<keyword evidence="5" id="KW-0808">Transferase</keyword>
<dbReference type="Proteomes" id="UP000306441">
    <property type="component" value="Unassembled WGS sequence"/>
</dbReference>
<protein>
    <recommendedName>
        <fullName evidence="3">histidine kinase</fullName>
        <ecNumber evidence="3">2.7.13.3</ecNumber>
    </recommendedName>
</protein>
<keyword evidence="9" id="KW-0812">Transmembrane</keyword>
<dbReference type="InterPro" id="IPR036890">
    <property type="entry name" value="HATPase_C_sf"/>
</dbReference>
<keyword evidence="8" id="KW-0067">ATP-binding</keyword>
<dbReference type="RefSeq" id="WP_136360307.1">
    <property type="nucleotide sequence ID" value="NZ_SSNY01000020.1"/>
</dbReference>
<dbReference type="SMART" id="SM00387">
    <property type="entry name" value="HATPase_c"/>
    <property type="match status" value="1"/>
</dbReference>
<dbReference type="PRINTS" id="PR00344">
    <property type="entry name" value="BCTRLSENSOR"/>
</dbReference>
<dbReference type="Pfam" id="PF02518">
    <property type="entry name" value="HATPase_c"/>
    <property type="match status" value="1"/>
</dbReference>
<evidence type="ECO:0000259" key="11">
    <source>
        <dbReference type="PROSITE" id="PS50885"/>
    </source>
</evidence>
<comment type="subcellular location">
    <subcellularLocation>
        <location evidence="2">Membrane</location>
    </subcellularLocation>
</comment>
<comment type="caution">
    <text evidence="12">The sequence shown here is derived from an EMBL/GenBank/DDBJ whole genome shotgun (WGS) entry which is preliminary data.</text>
</comment>
<dbReference type="InterPro" id="IPR003594">
    <property type="entry name" value="HATPase_dom"/>
</dbReference>
<feature type="transmembrane region" description="Helical" evidence="9">
    <location>
        <begin position="181"/>
        <end position="200"/>
    </location>
</feature>
<keyword evidence="13" id="KW-1185">Reference proteome</keyword>
<evidence type="ECO:0000256" key="5">
    <source>
        <dbReference type="ARBA" id="ARBA00022679"/>
    </source>
</evidence>
<dbReference type="PANTHER" id="PTHR44936">
    <property type="entry name" value="SENSOR PROTEIN CREC"/>
    <property type="match status" value="1"/>
</dbReference>
<dbReference type="SUPFAM" id="SSF55874">
    <property type="entry name" value="ATPase domain of HSP90 chaperone/DNA topoisomerase II/histidine kinase"/>
    <property type="match status" value="1"/>
</dbReference>
<dbReference type="GO" id="GO:0016301">
    <property type="term" value="F:kinase activity"/>
    <property type="evidence" value="ECO:0007669"/>
    <property type="project" value="UniProtKB-KW"/>
</dbReference>
<sequence>MSADPSADRQEADQSAAARTVPLARGLSAKLLLLTIAFVLLAEVLIFLPSVASYRMAWLKERLGTAAAVSVVLVQGDPQSLSRSAQDDVLAAMGATAIAVRDGGVSRLLAVADMPPSVDEHIAVADTGMAEAIAGALDTLVFGGERMLRVYGPVGDSDKEFELIMPDRRLREAMLTYSRTVALIALLLSLVTATLVYAAIDRIMIRPIRAMTRSMLSFSQAPDDPSRVISPAARADEIGVAERELSMMQERLQRMLAEQKHLADLGLAVSKINHDMRNILASAQLMSDRLRQAKDPAVQAFAPKLLRTLDRAVAYSEGVLAYGRTQEAPPARRRLRLRRLVEEVHGLLDIGEGIEFVNAVPPDFEIDADADQLFRLLTNLARNAVQAMAADTESALVRRLTVSAERKGSVSRILIADTGPGLPPKARENLFAAFRGSARSGGTGLGLAIAQELARAHGGGVELVESVGGRTVFAVTIPDQPVRLEAARGILRRPA</sequence>
<evidence type="ECO:0000259" key="10">
    <source>
        <dbReference type="PROSITE" id="PS50109"/>
    </source>
</evidence>
<evidence type="ECO:0000256" key="8">
    <source>
        <dbReference type="ARBA" id="ARBA00022840"/>
    </source>
</evidence>
<evidence type="ECO:0000256" key="7">
    <source>
        <dbReference type="ARBA" id="ARBA00022777"/>
    </source>
</evidence>
<dbReference type="PROSITE" id="PS50885">
    <property type="entry name" value="HAMP"/>
    <property type="match status" value="1"/>
</dbReference>
<dbReference type="InterPro" id="IPR003660">
    <property type="entry name" value="HAMP_dom"/>
</dbReference>
<keyword evidence="7 12" id="KW-0418">Kinase</keyword>
<dbReference type="Gene3D" id="1.10.287.130">
    <property type="match status" value="1"/>
</dbReference>
<dbReference type="EC" id="2.7.13.3" evidence="3"/>
<comment type="catalytic activity">
    <reaction evidence="1">
        <text>ATP + protein L-histidine = ADP + protein N-phospho-L-histidine.</text>
        <dbReference type="EC" id="2.7.13.3"/>
    </reaction>
</comment>
<dbReference type="InterPro" id="IPR005467">
    <property type="entry name" value="His_kinase_dom"/>
</dbReference>
<dbReference type="EMBL" id="SSNY01000020">
    <property type="protein sequence ID" value="THF54442.1"/>
    <property type="molecule type" value="Genomic_DNA"/>
</dbReference>
<dbReference type="CDD" id="cd00075">
    <property type="entry name" value="HATPase"/>
    <property type="match status" value="1"/>
</dbReference>
<dbReference type="InterPro" id="IPR004358">
    <property type="entry name" value="Sig_transdc_His_kin-like_C"/>
</dbReference>
<evidence type="ECO:0000256" key="6">
    <source>
        <dbReference type="ARBA" id="ARBA00022741"/>
    </source>
</evidence>
<evidence type="ECO:0000256" key="3">
    <source>
        <dbReference type="ARBA" id="ARBA00012438"/>
    </source>
</evidence>
<dbReference type="PROSITE" id="PS50109">
    <property type="entry name" value="HIS_KIN"/>
    <property type="match status" value="1"/>
</dbReference>
<keyword evidence="9" id="KW-0472">Membrane</keyword>
<organism evidence="12 13">
    <name type="scientific">Ollibium composti</name>
    <dbReference type="NCBI Taxonomy" id="2675109"/>
    <lineage>
        <taxon>Bacteria</taxon>
        <taxon>Pseudomonadati</taxon>
        <taxon>Pseudomonadota</taxon>
        <taxon>Alphaproteobacteria</taxon>
        <taxon>Hyphomicrobiales</taxon>
        <taxon>Phyllobacteriaceae</taxon>
        <taxon>Ollibium</taxon>
    </lineage>
</organism>
<dbReference type="Gene3D" id="3.30.565.10">
    <property type="entry name" value="Histidine kinase-like ATPase, C-terminal domain"/>
    <property type="match status" value="1"/>
</dbReference>
<dbReference type="InterPro" id="IPR050980">
    <property type="entry name" value="2C_sensor_his_kinase"/>
</dbReference>
<feature type="transmembrane region" description="Helical" evidence="9">
    <location>
        <begin position="31"/>
        <end position="52"/>
    </location>
</feature>
<keyword evidence="6" id="KW-0547">Nucleotide-binding</keyword>
<proteinExistence type="predicted"/>
<evidence type="ECO:0000256" key="4">
    <source>
        <dbReference type="ARBA" id="ARBA00022553"/>
    </source>
</evidence>
<dbReference type="PANTHER" id="PTHR44936:SF10">
    <property type="entry name" value="SENSOR PROTEIN RSTB"/>
    <property type="match status" value="1"/>
</dbReference>